<keyword evidence="4" id="KW-1185">Reference proteome</keyword>
<protein>
    <submittedName>
        <fullName evidence="3">Cupredoxin domain-containing protein</fullName>
    </submittedName>
</protein>
<reference evidence="3 4" key="1">
    <citation type="submission" date="2022-12" db="EMBL/GenBank/DDBJ databases">
        <title>Sphingomonas abieness sp. nov., an endophytic bacterium isolated from Abies koreana.</title>
        <authorList>
            <person name="Jiang L."/>
            <person name="Lee J."/>
        </authorList>
    </citation>
    <scope>NUCLEOTIDE SEQUENCE [LARGE SCALE GENOMIC DNA]</scope>
    <source>
        <strain evidence="4">PAMB 00755</strain>
    </source>
</reference>
<evidence type="ECO:0000313" key="3">
    <source>
        <dbReference type="EMBL" id="WBO22960.1"/>
    </source>
</evidence>
<keyword evidence="1" id="KW-0732">Signal</keyword>
<dbReference type="RefSeq" id="WP_270077597.1">
    <property type="nucleotide sequence ID" value="NZ_CP115174.1"/>
</dbReference>
<proteinExistence type="predicted"/>
<gene>
    <name evidence="3" type="ORF">PBT88_02115</name>
</gene>
<organism evidence="3 4">
    <name type="scientific">Sphingomonas abietis</name>
    <dbReference type="NCBI Taxonomy" id="3012344"/>
    <lineage>
        <taxon>Bacteria</taxon>
        <taxon>Pseudomonadati</taxon>
        <taxon>Pseudomonadota</taxon>
        <taxon>Alphaproteobacteria</taxon>
        <taxon>Sphingomonadales</taxon>
        <taxon>Sphingomonadaceae</taxon>
        <taxon>Sphingomonas</taxon>
    </lineage>
</organism>
<feature type="domain" description="EfeO-type cupredoxin-like" evidence="2">
    <location>
        <begin position="27"/>
        <end position="74"/>
    </location>
</feature>
<evidence type="ECO:0000259" key="2">
    <source>
        <dbReference type="Pfam" id="PF13473"/>
    </source>
</evidence>
<dbReference type="EMBL" id="CP115174">
    <property type="protein sequence ID" value="WBO22960.1"/>
    <property type="molecule type" value="Genomic_DNA"/>
</dbReference>
<feature type="chain" id="PRO_5046762204" evidence="1">
    <location>
        <begin position="22"/>
        <end position="134"/>
    </location>
</feature>
<evidence type="ECO:0000313" key="4">
    <source>
        <dbReference type="Proteomes" id="UP001210865"/>
    </source>
</evidence>
<name>A0ABY7NN62_9SPHN</name>
<feature type="signal peptide" evidence="1">
    <location>
        <begin position="1"/>
        <end position="21"/>
    </location>
</feature>
<dbReference type="SUPFAM" id="SSF49503">
    <property type="entry name" value="Cupredoxins"/>
    <property type="match status" value="1"/>
</dbReference>
<dbReference type="InterPro" id="IPR008972">
    <property type="entry name" value="Cupredoxin"/>
</dbReference>
<dbReference type="Pfam" id="PF13473">
    <property type="entry name" value="Cupredoxin_1"/>
    <property type="match status" value="1"/>
</dbReference>
<dbReference type="Proteomes" id="UP001210865">
    <property type="component" value="Chromosome"/>
</dbReference>
<sequence>MKRIALALSMTLAAVPVVAGAAPVVRPAPITTVTVEMADRGFHPQVIRLKAGQTYRLRFVNRDKTTHDFFAPGLLNGSQITRQEGWKLRDGRLNVPPHGSNSLILTPMRPAPYDAKSSKAIDVVSNMTAQVLVY</sequence>
<dbReference type="Gene3D" id="2.60.40.420">
    <property type="entry name" value="Cupredoxins - blue copper proteins"/>
    <property type="match status" value="1"/>
</dbReference>
<dbReference type="InterPro" id="IPR028096">
    <property type="entry name" value="EfeO_Cupredoxin"/>
</dbReference>
<accession>A0ABY7NN62</accession>
<evidence type="ECO:0000256" key="1">
    <source>
        <dbReference type="SAM" id="SignalP"/>
    </source>
</evidence>